<evidence type="ECO:0000313" key="3">
    <source>
        <dbReference type="Proteomes" id="UP001445076"/>
    </source>
</evidence>
<dbReference type="SUPFAM" id="SSF53850">
    <property type="entry name" value="Periplasmic binding protein-like II"/>
    <property type="match status" value="1"/>
</dbReference>
<proteinExistence type="predicted"/>
<feature type="transmembrane region" description="Helical" evidence="1">
    <location>
        <begin position="82"/>
        <end position="102"/>
    </location>
</feature>
<sequence length="141" mass="15373">ADFSLNIAIIGEREEVVDYTVGYFNDPLTFCTSKPRPLNQALALIRPFKPLMWVGITGALVVICVMYYVACQVTRPHTSTSFSLVLLNIFGAFLSQGCHWSVGKRAAGAGSHLDHYVSGNTYLVCSHAYCLLHSASALPDC</sequence>
<dbReference type="EMBL" id="JARKIK010000001">
    <property type="protein sequence ID" value="KAK8754280.1"/>
    <property type="molecule type" value="Genomic_DNA"/>
</dbReference>
<evidence type="ECO:0000313" key="2">
    <source>
        <dbReference type="EMBL" id="KAK8754280.1"/>
    </source>
</evidence>
<dbReference type="AlphaFoldDB" id="A0AAW0YG41"/>
<protein>
    <submittedName>
        <fullName evidence="2">Uncharacterized protein</fullName>
    </submittedName>
</protein>
<gene>
    <name evidence="2" type="ORF">OTU49_015331</name>
</gene>
<organism evidence="2 3">
    <name type="scientific">Cherax quadricarinatus</name>
    <name type="common">Australian red claw crayfish</name>
    <dbReference type="NCBI Taxonomy" id="27406"/>
    <lineage>
        <taxon>Eukaryota</taxon>
        <taxon>Metazoa</taxon>
        <taxon>Ecdysozoa</taxon>
        <taxon>Arthropoda</taxon>
        <taxon>Crustacea</taxon>
        <taxon>Multicrustacea</taxon>
        <taxon>Malacostraca</taxon>
        <taxon>Eumalacostraca</taxon>
        <taxon>Eucarida</taxon>
        <taxon>Decapoda</taxon>
        <taxon>Pleocyemata</taxon>
        <taxon>Astacidea</taxon>
        <taxon>Parastacoidea</taxon>
        <taxon>Parastacidae</taxon>
        <taxon>Cherax</taxon>
    </lineage>
</organism>
<name>A0AAW0YG41_CHEQU</name>
<evidence type="ECO:0000256" key="1">
    <source>
        <dbReference type="SAM" id="Phobius"/>
    </source>
</evidence>
<accession>A0AAW0YG41</accession>
<feature type="non-terminal residue" evidence="2">
    <location>
        <position position="1"/>
    </location>
</feature>
<dbReference type="Proteomes" id="UP001445076">
    <property type="component" value="Unassembled WGS sequence"/>
</dbReference>
<keyword evidence="1" id="KW-0812">Transmembrane</keyword>
<keyword evidence="1" id="KW-0472">Membrane</keyword>
<keyword evidence="1" id="KW-1133">Transmembrane helix</keyword>
<comment type="caution">
    <text evidence="2">The sequence shown here is derived from an EMBL/GenBank/DDBJ whole genome shotgun (WGS) entry which is preliminary data.</text>
</comment>
<reference evidence="2 3" key="1">
    <citation type="journal article" date="2024" name="BMC Genomics">
        <title>Genome assembly of redclaw crayfish (Cherax quadricarinatus) provides insights into its immune adaptation and hypoxia tolerance.</title>
        <authorList>
            <person name="Liu Z."/>
            <person name="Zheng J."/>
            <person name="Li H."/>
            <person name="Fang K."/>
            <person name="Wang S."/>
            <person name="He J."/>
            <person name="Zhou D."/>
            <person name="Weng S."/>
            <person name="Chi M."/>
            <person name="Gu Z."/>
            <person name="He J."/>
            <person name="Li F."/>
            <person name="Wang M."/>
        </authorList>
    </citation>
    <scope>NUCLEOTIDE SEQUENCE [LARGE SCALE GENOMIC DNA]</scope>
    <source>
        <strain evidence="2">ZL_2023a</strain>
    </source>
</reference>
<feature type="transmembrane region" description="Helical" evidence="1">
    <location>
        <begin position="51"/>
        <end position="70"/>
    </location>
</feature>
<keyword evidence="3" id="KW-1185">Reference proteome</keyword>